<comment type="similarity">
    <text evidence="1">Belongs to the NAD(P)-dependent epimerase/dehydratase family.</text>
</comment>
<dbReference type="PANTHER" id="PTHR43000">
    <property type="entry name" value="DTDP-D-GLUCOSE 4,6-DEHYDRATASE-RELATED"/>
    <property type="match status" value="1"/>
</dbReference>
<keyword evidence="4" id="KW-1185">Reference proteome</keyword>
<dbReference type="SUPFAM" id="SSF51735">
    <property type="entry name" value="NAD(P)-binding Rossmann-fold domains"/>
    <property type="match status" value="1"/>
</dbReference>
<reference evidence="3 4" key="1">
    <citation type="submission" date="2016-03" db="EMBL/GenBank/DDBJ databases">
        <title>Pediococcus and Lactobacillus from brewery environment - whole genome sequencing and assembly.</title>
        <authorList>
            <person name="Behr J."/>
            <person name="Geissler A.J."/>
            <person name="Vogel R.F."/>
        </authorList>
    </citation>
    <scope>NUCLEOTIDE SEQUENCE [LARGE SCALE GENOMIC DNA]</scope>
    <source>
        <strain evidence="3 4">TMW 1.1989</strain>
    </source>
</reference>
<dbReference type="RefSeq" id="WP_068281072.1">
    <property type="nucleotide sequence ID" value="NZ_CP014873.1"/>
</dbReference>
<dbReference type="STRING" id="375175.AYR53_06835"/>
<name>A0A192H122_9LACO</name>
<evidence type="ECO:0000313" key="4">
    <source>
        <dbReference type="Proteomes" id="UP000078582"/>
    </source>
</evidence>
<dbReference type="Gene3D" id="3.90.25.10">
    <property type="entry name" value="UDP-galactose 4-epimerase, domain 1"/>
    <property type="match status" value="1"/>
</dbReference>
<dbReference type="InterPro" id="IPR036291">
    <property type="entry name" value="NAD(P)-bd_dom_sf"/>
</dbReference>
<protein>
    <submittedName>
        <fullName evidence="3">Epimerase</fullName>
    </submittedName>
</protein>
<dbReference type="Gene3D" id="3.40.50.720">
    <property type="entry name" value="NAD(P)-binding Rossmann-like Domain"/>
    <property type="match status" value="1"/>
</dbReference>
<evidence type="ECO:0000259" key="2">
    <source>
        <dbReference type="Pfam" id="PF01370"/>
    </source>
</evidence>
<dbReference type="GeneID" id="42981967"/>
<organism evidence="3 4">
    <name type="scientific">Loigolactobacillus backii</name>
    <dbReference type="NCBI Taxonomy" id="375175"/>
    <lineage>
        <taxon>Bacteria</taxon>
        <taxon>Bacillati</taxon>
        <taxon>Bacillota</taxon>
        <taxon>Bacilli</taxon>
        <taxon>Lactobacillales</taxon>
        <taxon>Lactobacillaceae</taxon>
        <taxon>Loigolactobacillus</taxon>
    </lineage>
</organism>
<dbReference type="Pfam" id="PF01370">
    <property type="entry name" value="Epimerase"/>
    <property type="match status" value="1"/>
</dbReference>
<proteinExistence type="inferred from homology"/>
<accession>A0A192H122</accession>
<dbReference type="EMBL" id="CP014873">
    <property type="protein sequence ID" value="ANK62504.1"/>
    <property type="molecule type" value="Genomic_DNA"/>
</dbReference>
<sequence length="313" mass="35125">MKFLDKVLVTGGAGFIGSNLIERLIEDGDQITIVDDLSMGLKQNIPTSDQVTFYQKSITDSTFMKELLLEQKFDYIYLLAAVASVADSIERPYITHEINQNANVFILETIRKYKLPLKKLLFSSSAAVYGNNPKLPKQEMDAVDPLTPYAIDKYATERFVINYGRLYNIPTVAVRFFNVYGPRQNPKSPYSGVLSLISEAAIHHAMFTVFGDGEQTRDFVFVKDVIQALILLTKKTDTRHAVFNVGTGRETSLNAVIKAYTEIAQHDIPVRNLSERTGDIKRSVADISSLEAIGYRPNYDLTTGLGKYWQSLS</sequence>
<dbReference type="AlphaFoldDB" id="A0A192H122"/>
<feature type="domain" description="NAD-dependent epimerase/dehydratase" evidence="2">
    <location>
        <begin position="7"/>
        <end position="246"/>
    </location>
</feature>
<evidence type="ECO:0000313" key="3">
    <source>
        <dbReference type="EMBL" id="ANK62504.1"/>
    </source>
</evidence>
<dbReference type="InterPro" id="IPR001509">
    <property type="entry name" value="Epimerase_deHydtase"/>
</dbReference>
<evidence type="ECO:0000256" key="1">
    <source>
        <dbReference type="ARBA" id="ARBA00007637"/>
    </source>
</evidence>
<gene>
    <name evidence="3" type="ORF">AYR53_06835</name>
</gene>
<dbReference type="Proteomes" id="UP000078582">
    <property type="component" value="Chromosome"/>
</dbReference>
<dbReference type="OrthoDB" id="9811743at2"/>